<evidence type="ECO:0000259" key="3">
    <source>
        <dbReference type="Pfam" id="PF01073"/>
    </source>
</evidence>
<dbReference type="InterPro" id="IPR036291">
    <property type="entry name" value="NAD(P)-bd_dom_sf"/>
</dbReference>
<dbReference type="Pfam" id="PF01073">
    <property type="entry name" value="3Beta_HSD"/>
    <property type="match status" value="1"/>
</dbReference>
<protein>
    <recommendedName>
        <fullName evidence="3">3-beta hydroxysteroid dehydrogenase/isomerase domain-containing protein</fullName>
    </recommendedName>
</protein>
<dbReference type="EMBL" id="JASJQH010007181">
    <property type="protein sequence ID" value="KAK9716734.1"/>
    <property type="molecule type" value="Genomic_DNA"/>
</dbReference>
<dbReference type="Proteomes" id="UP001479436">
    <property type="component" value="Unassembled WGS sequence"/>
</dbReference>
<comment type="caution">
    <text evidence="4">The sequence shown here is derived from an EMBL/GenBank/DDBJ whole genome shotgun (WGS) entry which is preliminary data.</text>
</comment>
<dbReference type="SUPFAM" id="SSF51735">
    <property type="entry name" value="NAD(P)-binding Rossmann-fold domains"/>
    <property type="match status" value="1"/>
</dbReference>
<evidence type="ECO:0000313" key="4">
    <source>
        <dbReference type="EMBL" id="KAK9716734.1"/>
    </source>
</evidence>
<gene>
    <name evidence="4" type="ORF">K7432_006702</name>
</gene>
<reference evidence="4 5" key="1">
    <citation type="submission" date="2023-04" db="EMBL/GenBank/DDBJ databases">
        <title>Genome of Basidiobolus ranarum AG-B5.</title>
        <authorList>
            <person name="Stajich J.E."/>
            <person name="Carter-House D."/>
            <person name="Gryganskyi A."/>
        </authorList>
    </citation>
    <scope>NUCLEOTIDE SEQUENCE [LARGE SCALE GENOMIC DNA]</scope>
    <source>
        <strain evidence="4 5">AG-B5</strain>
    </source>
</reference>
<keyword evidence="1" id="KW-0560">Oxidoreductase</keyword>
<accession>A0ABR2W166</accession>
<organism evidence="4 5">
    <name type="scientific">Basidiobolus ranarum</name>
    <dbReference type="NCBI Taxonomy" id="34480"/>
    <lineage>
        <taxon>Eukaryota</taxon>
        <taxon>Fungi</taxon>
        <taxon>Fungi incertae sedis</taxon>
        <taxon>Zoopagomycota</taxon>
        <taxon>Entomophthoromycotina</taxon>
        <taxon>Basidiobolomycetes</taxon>
        <taxon>Basidiobolales</taxon>
        <taxon>Basidiobolaceae</taxon>
        <taxon>Basidiobolus</taxon>
    </lineage>
</organism>
<evidence type="ECO:0000256" key="1">
    <source>
        <dbReference type="ARBA" id="ARBA00023002"/>
    </source>
</evidence>
<evidence type="ECO:0000313" key="5">
    <source>
        <dbReference type="Proteomes" id="UP001479436"/>
    </source>
</evidence>
<comment type="similarity">
    <text evidence="2">Belongs to the NAD(P)-dependent epimerase/dehydratase family. Dihydroflavonol-4-reductase subfamily.</text>
</comment>
<dbReference type="InterPro" id="IPR002225">
    <property type="entry name" value="3Beta_OHSteriod_DH/Estase"/>
</dbReference>
<name>A0ABR2W166_9FUNG</name>
<dbReference type="Gene3D" id="3.40.50.720">
    <property type="entry name" value="NAD(P)-binding Rossmann-like Domain"/>
    <property type="match status" value="1"/>
</dbReference>
<dbReference type="InterPro" id="IPR050425">
    <property type="entry name" value="NAD(P)_dehydrat-like"/>
</dbReference>
<evidence type="ECO:0000256" key="2">
    <source>
        <dbReference type="ARBA" id="ARBA00023445"/>
    </source>
</evidence>
<proteinExistence type="inferred from homology"/>
<dbReference type="PANTHER" id="PTHR10366:SF564">
    <property type="entry name" value="STEROL-4-ALPHA-CARBOXYLATE 3-DEHYDROGENASE, DECARBOXYLATING"/>
    <property type="match status" value="1"/>
</dbReference>
<dbReference type="PANTHER" id="PTHR10366">
    <property type="entry name" value="NAD DEPENDENT EPIMERASE/DEHYDRATASE"/>
    <property type="match status" value="1"/>
</dbReference>
<sequence length="263" mass="28857">MDGCECVFHTASPMVTSYSLADPKKQLVDPAIEGTRNVIGEAIKSNSVSTVVLTSSISAITSHAKPEDYVFSEKDWNDDASIDDSPYSFGKTLAEKEAWKLVSGTKIRLVAINPSFIIGSSIGIHPESKSIAHPIEILDGSYYEKGAPSIEECTVDIRDVVEAHIRAFENPTASGRYLVSSEHSTTPLDWAKILASEPQFASYPLPTKLTKGKLKKTHLSSEKVQKELGIHFIPLEESLKEVAQFLIESGVVRTLKRQHHCCT</sequence>
<feature type="domain" description="3-beta hydroxysteroid dehydrogenase/isomerase" evidence="3">
    <location>
        <begin position="2"/>
        <end position="166"/>
    </location>
</feature>
<keyword evidence="5" id="KW-1185">Reference proteome</keyword>